<dbReference type="EMBL" id="JADOES010000004">
    <property type="protein sequence ID" value="MBT9314383.1"/>
    <property type="molecule type" value="Genomic_DNA"/>
</dbReference>
<protein>
    <submittedName>
        <fullName evidence="1">Uncharacterized protein</fullName>
    </submittedName>
</protein>
<gene>
    <name evidence="1" type="ORF">IXB50_02990</name>
</gene>
<accession>A0A947GGY8</accession>
<evidence type="ECO:0000313" key="2">
    <source>
        <dbReference type="Proteomes" id="UP000717364"/>
    </source>
</evidence>
<dbReference type="Proteomes" id="UP000717364">
    <property type="component" value="Unassembled WGS sequence"/>
</dbReference>
<evidence type="ECO:0000313" key="1">
    <source>
        <dbReference type="EMBL" id="MBT9314383.1"/>
    </source>
</evidence>
<dbReference type="AlphaFoldDB" id="A0A947GGY8"/>
<reference evidence="1" key="1">
    <citation type="submission" date="2020-11" db="EMBL/GenBank/DDBJ databases">
        <authorList>
            <person name="Konstantinou D."/>
            <person name="Gkelis S."/>
            <person name="Popin R."/>
            <person name="Fewer D."/>
            <person name="Sivonen K."/>
        </authorList>
    </citation>
    <scope>NUCLEOTIDE SEQUENCE</scope>
    <source>
        <strain evidence="1">TAU-MAC 1115</strain>
    </source>
</reference>
<comment type="caution">
    <text evidence="1">The sequence shown here is derived from an EMBL/GenBank/DDBJ whole genome shotgun (WGS) entry which is preliminary data.</text>
</comment>
<keyword evidence="2" id="KW-1185">Reference proteome</keyword>
<name>A0A947GGY8_9CYAN</name>
<proteinExistence type="predicted"/>
<reference evidence="1" key="2">
    <citation type="journal article" date="2021" name="Mar. Drugs">
        <title>Genome Reduction and Secondary Metabolism of the Marine Sponge-Associated Cyanobacterium Leptothoe.</title>
        <authorList>
            <person name="Konstantinou D."/>
            <person name="Popin R.V."/>
            <person name="Fewer D.P."/>
            <person name="Sivonen K."/>
            <person name="Gkelis S."/>
        </authorList>
    </citation>
    <scope>NUCLEOTIDE SEQUENCE</scope>
    <source>
        <strain evidence="1">TAU-MAC 1115</strain>
    </source>
</reference>
<organism evidence="1 2">
    <name type="scientific">Leptothoe spongobia TAU-MAC 1115</name>
    <dbReference type="NCBI Taxonomy" id="1967444"/>
    <lineage>
        <taxon>Bacteria</taxon>
        <taxon>Bacillati</taxon>
        <taxon>Cyanobacteriota</taxon>
        <taxon>Cyanophyceae</taxon>
        <taxon>Nodosilineales</taxon>
        <taxon>Cymatolegaceae</taxon>
        <taxon>Leptothoe</taxon>
        <taxon>Leptothoe spongobia</taxon>
    </lineage>
</organism>
<dbReference type="RefSeq" id="WP_215607455.1">
    <property type="nucleotide sequence ID" value="NZ_JADOES010000004.1"/>
</dbReference>
<sequence length="85" mass="9197">MGWIVAFYADEADSNTSVAGVWDGDEVVLLADVADLPTLLNSAEFIAEAAGNDINSARAIEGDFQQRFTDYDVRTVKAQQTITLV</sequence>